<dbReference type="PRINTS" id="PR00834">
    <property type="entry name" value="PROTEASES2C"/>
</dbReference>
<dbReference type="Proteomes" id="UP000218775">
    <property type="component" value="Unassembled WGS sequence"/>
</dbReference>
<evidence type="ECO:0000256" key="6">
    <source>
        <dbReference type="ARBA" id="ARBA00022825"/>
    </source>
</evidence>
<evidence type="ECO:0000256" key="4">
    <source>
        <dbReference type="ARBA" id="ARBA00022737"/>
    </source>
</evidence>
<protein>
    <submittedName>
        <fullName evidence="11">Serine peptidase</fullName>
    </submittedName>
</protein>
<evidence type="ECO:0000313" key="11">
    <source>
        <dbReference type="EMBL" id="PCI77906.1"/>
    </source>
</evidence>
<dbReference type="Pfam" id="PF13365">
    <property type="entry name" value="Trypsin_2"/>
    <property type="match status" value="1"/>
</dbReference>
<gene>
    <name evidence="11" type="ORF">COB21_02295</name>
</gene>
<evidence type="ECO:0000256" key="9">
    <source>
        <dbReference type="SAM" id="SignalP"/>
    </source>
</evidence>
<feature type="signal peptide" evidence="9">
    <location>
        <begin position="1"/>
        <end position="18"/>
    </location>
</feature>
<feature type="chain" id="PRO_5013173057" evidence="9">
    <location>
        <begin position="19"/>
        <end position="486"/>
    </location>
</feature>
<feature type="domain" description="PDZ" evidence="10">
    <location>
        <begin position="374"/>
        <end position="476"/>
    </location>
</feature>
<name>A0A2A4X5Y1_UNCAE</name>
<reference evidence="12" key="1">
    <citation type="submission" date="2017-08" db="EMBL/GenBank/DDBJ databases">
        <title>A dynamic microbial community with high functional redundancy inhabits the cold, oxic subseafloor aquifer.</title>
        <authorList>
            <person name="Tully B.J."/>
            <person name="Wheat C.G."/>
            <person name="Glazer B.T."/>
            <person name="Huber J.A."/>
        </authorList>
    </citation>
    <scope>NUCLEOTIDE SEQUENCE [LARGE SCALE GENOMIC DNA]</scope>
</reference>
<evidence type="ECO:0000256" key="5">
    <source>
        <dbReference type="ARBA" id="ARBA00022801"/>
    </source>
</evidence>
<feature type="active site" description="Charge relay system" evidence="7">
    <location>
        <position position="124"/>
    </location>
</feature>
<dbReference type="PANTHER" id="PTHR22939:SF129">
    <property type="entry name" value="SERINE PROTEASE HTRA2, MITOCHONDRIAL"/>
    <property type="match status" value="1"/>
</dbReference>
<feature type="binding site" evidence="8">
    <location>
        <position position="156"/>
    </location>
    <ligand>
        <name>substrate</name>
    </ligand>
</feature>
<evidence type="ECO:0000256" key="8">
    <source>
        <dbReference type="PIRSR" id="PIRSR611782-2"/>
    </source>
</evidence>
<dbReference type="InterPro" id="IPR009003">
    <property type="entry name" value="Peptidase_S1_PA"/>
</dbReference>
<feature type="binding site" evidence="8">
    <location>
        <position position="70"/>
    </location>
    <ligand>
        <name>substrate</name>
    </ligand>
</feature>
<keyword evidence="2" id="KW-0645">Protease</keyword>
<proteinExistence type="inferred from homology"/>
<feature type="active site" description="Charge relay system" evidence="7">
    <location>
        <position position="233"/>
    </location>
</feature>
<dbReference type="InterPro" id="IPR036034">
    <property type="entry name" value="PDZ_sf"/>
</dbReference>
<dbReference type="Pfam" id="PF13180">
    <property type="entry name" value="PDZ_2"/>
    <property type="match status" value="1"/>
</dbReference>
<dbReference type="PROSITE" id="PS50106">
    <property type="entry name" value="PDZ"/>
    <property type="match status" value="2"/>
</dbReference>
<dbReference type="InterPro" id="IPR011782">
    <property type="entry name" value="Pept_S1C_Do"/>
</dbReference>
<evidence type="ECO:0000313" key="12">
    <source>
        <dbReference type="Proteomes" id="UP000218775"/>
    </source>
</evidence>
<keyword evidence="6" id="KW-0720">Serine protease</keyword>
<dbReference type="CDD" id="cd10839">
    <property type="entry name" value="cpPDZ1_DegP-like"/>
    <property type="match status" value="1"/>
</dbReference>
<dbReference type="AlphaFoldDB" id="A0A2A4X5Y1"/>
<dbReference type="GO" id="GO:0006508">
    <property type="term" value="P:proteolysis"/>
    <property type="evidence" value="ECO:0007669"/>
    <property type="project" value="UniProtKB-KW"/>
</dbReference>
<dbReference type="InterPro" id="IPR001940">
    <property type="entry name" value="Peptidase_S1C"/>
</dbReference>
<feature type="binding site" evidence="8">
    <location>
        <begin position="231"/>
        <end position="233"/>
    </location>
    <ligand>
        <name>substrate</name>
    </ligand>
</feature>
<sequence length="486" mass="52681">MLTACVLFSLIFSTQVMGQQAPVESEASEQAVYWDNQQNASTAYDSKEFSAPFIYVSEKATPACIFITAEGKKVQTNEPFDLFNDDFFHHFFGSPSKKRSTKPSLSQGSGFIVSHDGYAMTNAHVVAGADKILVHLQDESKRQFEATLIGVDLNTDIAVIKIEAKTGESFPFLEMGNSDSIRVGEWVVAVGNPFGLQSTVTTGIISAKGRQNLNITDHEDFIQTEAAINPGNSGGPLIDLRGLVIGMNTAIYSQSGGHMGLGFAIPQKVLSNVKDQLIEKGSVTRGFLGVTLQSISPELAQAFDLKSTHGALVASVIKGSPADKAGIKQGDIILKMNGKKIKDPAFLKNSVVLMAPDTTVTLTIIRNGSEKKMRVKLATHGHNTFVSSHFESKHLGLRIDNLTPENLEQYRIAQEQQGVLIAGVTPDSPAANEGLRSGSVIVMVNRQKVKNVREFEEITKDVSKGDHVLLLIKQGNVFRFCTLQAD</sequence>
<dbReference type="NCBIfam" id="TIGR02037">
    <property type="entry name" value="degP_htrA_DO"/>
    <property type="match status" value="1"/>
</dbReference>
<feature type="active site" description="Charge relay system" evidence="7">
    <location>
        <position position="156"/>
    </location>
</feature>
<accession>A0A2A4X5Y1</accession>
<keyword evidence="5" id="KW-0378">Hydrolase</keyword>
<dbReference type="SMART" id="SM00228">
    <property type="entry name" value="PDZ"/>
    <property type="match status" value="2"/>
</dbReference>
<comment type="caution">
    <text evidence="11">The sequence shown here is derived from an EMBL/GenBank/DDBJ whole genome shotgun (WGS) entry which is preliminary data.</text>
</comment>
<feature type="binding site" evidence="8">
    <location>
        <position position="124"/>
    </location>
    <ligand>
        <name>substrate</name>
    </ligand>
</feature>
<keyword evidence="3 9" id="KW-0732">Signal</keyword>
<organism evidence="11 12">
    <name type="scientific">Aerophobetes bacterium</name>
    <dbReference type="NCBI Taxonomy" id="2030807"/>
    <lineage>
        <taxon>Bacteria</taxon>
        <taxon>Candidatus Aerophobota</taxon>
    </lineage>
</organism>
<dbReference type="Gene3D" id="2.30.42.10">
    <property type="match status" value="2"/>
</dbReference>
<dbReference type="Pfam" id="PF00595">
    <property type="entry name" value="PDZ"/>
    <property type="match status" value="1"/>
</dbReference>
<evidence type="ECO:0000256" key="3">
    <source>
        <dbReference type="ARBA" id="ARBA00022729"/>
    </source>
</evidence>
<evidence type="ECO:0000256" key="1">
    <source>
        <dbReference type="ARBA" id="ARBA00010541"/>
    </source>
</evidence>
<evidence type="ECO:0000256" key="2">
    <source>
        <dbReference type="ARBA" id="ARBA00022670"/>
    </source>
</evidence>
<feature type="domain" description="PDZ" evidence="10">
    <location>
        <begin position="277"/>
        <end position="368"/>
    </location>
</feature>
<dbReference type="Gene3D" id="2.40.10.120">
    <property type="match status" value="1"/>
</dbReference>
<dbReference type="PANTHER" id="PTHR22939">
    <property type="entry name" value="SERINE PROTEASE FAMILY S1C HTRA-RELATED"/>
    <property type="match status" value="1"/>
</dbReference>
<keyword evidence="4" id="KW-0677">Repeat</keyword>
<dbReference type="SUPFAM" id="SSF50156">
    <property type="entry name" value="PDZ domain-like"/>
    <property type="match status" value="2"/>
</dbReference>
<comment type="similarity">
    <text evidence="1">Belongs to the peptidase S1C family.</text>
</comment>
<dbReference type="SUPFAM" id="SSF50494">
    <property type="entry name" value="Trypsin-like serine proteases"/>
    <property type="match status" value="1"/>
</dbReference>
<dbReference type="InterPro" id="IPR001478">
    <property type="entry name" value="PDZ"/>
</dbReference>
<dbReference type="EMBL" id="NVUK01000011">
    <property type="protein sequence ID" value="PCI77906.1"/>
    <property type="molecule type" value="Genomic_DNA"/>
</dbReference>
<evidence type="ECO:0000259" key="10">
    <source>
        <dbReference type="PROSITE" id="PS50106"/>
    </source>
</evidence>
<dbReference type="GO" id="GO:0004252">
    <property type="term" value="F:serine-type endopeptidase activity"/>
    <property type="evidence" value="ECO:0007669"/>
    <property type="project" value="InterPro"/>
</dbReference>
<evidence type="ECO:0000256" key="7">
    <source>
        <dbReference type="PIRSR" id="PIRSR611782-1"/>
    </source>
</evidence>